<keyword evidence="1" id="KW-0378">Hydrolase</keyword>
<accession>A0A9D7HMV9</accession>
<proteinExistence type="predicted"/>
<protein>
    <submittedName>
        <fullName evidence="1">HAD family hydrolase</fullName>
    </submittedName>
</protein>
<comment type="caution">
    <text evidence="1">The sequence shown here is derived from an EMBL/GenBank/DDBJ whole genome shotgun (WGS) entry which is preliminary data.</text>
</comment>
<dbReference type="EMBL" id="JADJEV010000004">
    <property type="protein sequence ID" value="MBK6974168.1"/>
    <property type="molecule type" value="Genomic_DNA"/>
</dbReference>
<evidence type="ECO:0000313" key="1">
    <source>
        <dbReference type="EMBL" id="MBK6974168.1"/>
    </source>
</evidence>
<evidence type="ECO:0000313" key="2">
    <source>
        <dbReference type="Proteomes" id="UP000807785"/>
    </source>
</evidence>
<dbReference type="Gene3D" id="3.40.50.1000">
    <property type="entry name" value="HAD superfamily/HAD-like"/>
    <property type="match status" value="1"/>
</dbReference>
<dbReference type="InterPro" id="IPR023214">
    <property type="entry name" value="HAD_sf"/>
</dbReference>
<dbReference type="Gene3D" id="1.10.150.400">
    <property type="match status" value="1"/>
</dbReference>
<reference evidence="1" key="1">
    <citation type="submission" date="2020-10" db="EMBL/GenBank/DDBJ databases">
        <title>Connecting structure to function with the recovery of over 1000 high-quality activated sludge metagenome-assembled genomes encoding full-length rRNA genes using long-read sequencing.</title>
        <authorList>
            <person name="Singleton C.M."/>
            <person name="Petriglieri F."/>
            <person name="Kristensen J.M."/>
            <person name="Kirkegaard R.H."/>
            <person name="Michaelsen T.Y."/>
            <person name="Andersen M.H."/>
            <person name="Karst S.M."/>
            <person name="Dueholm M.S."/>
            <person name="Nielsen P.H."/>
            <person name="Albertsen M."/>
        </authorList>
    </citation>
    <scope>NUCLEOTIDE SEQUENCE</scope>
    <source>
        <strain evidence="1">Bjer_18-Q3-R1-45_BAT3C.347</strain>
    </source>
</reference>
<dbReference type="AlphaFoldDB" id="A0A9D7HMV9"/>
<dbReference type="SUPFAM" id="SSF56784">
    <property type="entry name" value="HAD-like"/>
    <property type="match status" value="1"/>
</dbReference>
<dbReference type="GO" id="GO:0016787">
    <property type="term" value="F:hydrolase activity"/>
    <property type="evidence" value="ECO:0007669"/>
    <property type="project" value="UniProtKB-KW"/>
</dbReference>
<dbReference type="Proteomes" id="UP000807785">
    <property type="component" value="Unassembled WGS sequence"/>
</dbReference>
<dbReference type="InterPro" id="IPR036412">
    <property type="entry name" value="HAD-like_sf"/>
</dbReference>
<organism evidence="1 2">
    <name type="scientific">Candidatus Methylophosphatis roskildensis</name>
    <dbReference type="NCBI Taxonomy" id="2899263"/>
    <lineage>
        <taxon>Bacteria</taxon>
        <taxon>Pseudomonadati</taxon>
        <taxon>Pseudomonadota</taxon>
        <taxon>Betaproteobacteria</taxon>
        <taxon>Nitrosomonadales</taxon>
        <taxon>Sterolibacteriaceae</taxon>
        <taxon>Candidatus Methylophosphatis</taxon>
    </lineage>
</organism>
<gene>
    <name evidence="1" type="ORF">IPH26_14905</name>
</gene>
<sequence>MLTVDVWDTLLRRRCHPDSVKLHVCRVLMLTHADALPASTQDPHVLLRLRQQAEHELGEQCRRRGLDDEYGHRDVYLRWLELVQFDKLEDQPQTAELLRLLETAELAQERLVSYADPSIASTLAAYPARKVLFLSDFYFPAAAIQDLLSCHGLDAQVRDGLVSCEVGVNKRSGRLFSHLHDRLSVAPARHLHIGDNMLGDVRAARGVGITSVHYQPDAEHARRERLEAGFQDRQNFLRDAADHMRCAPATNAAVDAEMHAYGCRCSPLFVGFVLDVMERTTAARAERVRFFTREGEFFLEIYRRLATQDVLGVPVPGADLLHVSRLATFAASLPAFSADELMRIWNQYSVQSVGALLGSLGLAPADFADAASRLGLELAAPIRYPWQDARVLAFLNDNTVRGTVESHLRQRRDELLAYLGQAGLPRPGERLHITDIGWRGTIQDNLAHTLPAVQMHGYYLGLSRFLNRQPLNASKTAYGPNLNETDADGALLDFVAPIEMLCNSAGGSVLQYRPHDDRVEVVRQIDGEENAVFHACAQHFQRGVLDSIPFWADFLRTHAYTASDLRPLALARWREIIDHPPVFLARAYFRLKHNETFGVGEFEDKREMLSTVDLLLAFVSATRRDVVNRFLSRMGWIPGMLARPDISRAFRSVLRVYLWARRARQRRGPAKTGMPVRRSG</sequence>
<name>A0A9D7HMV9_9PROT</name>